<keyword evidence="6 14" id="KW-0812">Transmembrane</keyword>
<feature type="transmembrane region" description="Helical" evidence="14">
    <location>
        <begin position="125"/>
        <end position="142"/>
    </location>
</feature>
<name>A0A328ASU9_9CAUL</name>
<keyword evidence="11 14" id="KW-0472">Membrane</keyword>
<organism evidence="16 17">
    <name type="scientific">Phenylobacterium deserti</name>
    <dbReference type="NCBI Taxonomy" id="1914756"/>
    <lineage>
        <taxon>Bacteria</taxon>
        <taxon>Pseudomonadati</taxon>
        <taxon>Pseudomonadota</taxon>
        <taxon>Alphaproteobacteria</taxon>
        <taxon>Caulobacterales</taxon>
        <taxon>Caulobacteraceae</taxon>
        <taxon>Phenylobacterium</taxon>
    </lineage>
</organism>
<keyword evidence="17" id="KW-1185">Reference proteome</keyword>
<dbReference type="Proteomes" id="UP000249725">
    <property type="component" value="Unassembled WGS sequence"/>
</dbReference>
<keyword evidence="3" id="KW-0813">Transport</keyword>
<dbReference type="GO" id="GO:0022904">
    <property type="term" value="P:respiratory electron transport chain"/>
    <property type="evidence" value="ECO:0007669"/>
    <property type="project" value="InterPro"/>
</dbReference>
<evidence type="ECO:0000256" key="4">
    <source>
        <dbReference type="ARBA" id="ARBA00022475"/>
    </source>
</evidence>
<evidence type="ECO:0000256" key="5">
    <source>
        <dbReference type="ARBA" id="ARBA00022617"/>
    </source>
</evidence>
<dbReference type="SUPFAM" id="SSF81342">
    <property type="entry name" value="Transmembrane di-heme cytochromes"/>
    <property type="match status" value="1"/>
</dbReference>
<keyword evidence="9 14" id="KW-1133">Transmembrane helix</keyword>
<dbReference type="GO" id="GO:0009055">
    <property type="term" value="F:electron transfer activity"/>
    <property type="evidence" value="ECO:0007669"/>
    <property type="project" value="InterPro"/>
</dbReference>
<evidence type="ECO:0000256" key="12">
    <source>
        <dbReference type="ARBA" id="ARBA00037975"/>
    </source>
</evidence>
<dbReference type="InterPro" id="IPR016174">
    <property type="entry name" value="Di-haem_cyt_TM"/>
</dbReference>
<evidence type="ECO:0000313" key="17">
    <source>
        <dbReference type="Proteomes" id="UP000249725"/>
    </source>
</evidence>
<dbReference type="GO" id="GO:0046872">
    <property type="term" value="F:metal ion binding"/>
    <property type="evidence" value="ECO:0007669"/>
    <property type="project" value="UniProtKB-KW"/>
</dbReference>
<evidence type="ECO:0000313" key="16">
    <source>
        <dbReference type="EMBL" id="RAK56756.1"/>
    </source>
</evidence>
<evidence type="ECO:0000256" key="13">
    <source>
        <dbReference type="SAM" id="MobiDB-lite"/>
    </source>
</evidence>
<comment type="caution">
    <text evidence="16">The sequence shown here is derived from an EMBL/GenBank/DDBJ whole genome shotgun (WGS) entry which is preliminary data.</text>
</comment>
<evidence type="ECO:0000256" key="14">
    <source>
        <dbReference type="SAM" id="Phobius"/>
    </source>
</evidence>
<feature type="transmembrane region" description="Helical" evidence="14">
    <location>
        <begin position="50"/>
        <end position="73"/>
    </location>
</feature>
<dbReference type="GO" id="GO:0005886">
    <property type="term" value="C:plasma membrane"/>
    <property type="evidence" value="ECO:0007669"/>
    <property type="project" value="UniProtKB-SubCell"/>
</dbReference>
<dbReference type="PANTHER" id="PTHR30529:SF6">
    <property type="entry name" value="BLL0291 PROTEIN"/>
    <property type="match status" value="1"/>
</dbReference>
<feature type="transmembrane region" description="Helical" evidence="14">
    <location>
        <begin position="93"/>
        <end position="113"/>
    </location>
</feature>
<keyword evidence="10" id="KW-0408">Iron</keyword>
<dbReference type="InterPro" id="IPR011577">
    <property type="entry name" value="Cyt_b561_bac/Ni-Hgenase"/>
</dbReference>
<accession>A0A328ASU9</accession>
<evidence type="ECO:0000256" key="11">
    <source>
        <dbReference type="ARBA" id="ARBA00023136"/>
    </source>
</evidence>
<evidence type="ECO:0000256" key="1">
    <source>
        <dbReference type="ARBA" id="ARBA00001970"/>
    </source>
</evidence>
<keyword evidence="5" id="KW-0349">Heme</keyword>
<feature type="region of interest" description="Disordered" evidence="13">
    <location>
        <begin position="223"/>
        <end position="263"/>
    </location>
</feature>
<dbReference type="EMBL" id="QFYR01000001">
    <property type="protein sequence ID" value="RAK56756.1"/>
    <property type="molecule type" value="Genomic_DNA"/>
</dbReference>
<keyword evidence="4" id="KW-1003">Cell membrane</keyword>
<dbReference type="InterPro" id="IPR052168">
    <property type="entry name" value="Cytochrome_b561_oxidase"/>
</dbReference>
<sequence length="263" mass="28299">MSDVRRRPEQVGSGRYPAVAILLHWTIAALIIAQVVLAGRMEGPRSPETFAVVQLHKSIGVTVLLLTLARIAWRLINPPPPMPKTMPHWQRVLAGATHVGFYVIMLGMPLTGWIMSSTSALARPFILYGVVPWFNIPGLRGMEALHDGAETGHSWLIKVFYVLIALHVAGALKHQFFSRNEPVLARMAPGAMAGRILEPRLLLIVLGVAGVIAAARFLPPPDPGFRPAPATVSPAAPPEPAEASGPHEEAAGRDLGPQQSPQP</sequence>
<dbReference type="RefSeq" id="WP_111513107.1">
    <property type="nucleotide sequence ID" value="NZ_QFYR01000001.1"/>
</dbReference>
<feature type="transmembrane region" description="Helical" evidence="14">
    <location>
        <begin position="201"/>
        <end position="218"/>
    </location>
</feature>
<feature type="transmembrane region" description="Helical" evidence="14">
    <location>
        <begin position="154"/>
        <end position="172"/>
    </location>
</feature>
<protein>
    <recommendedName>
        <fullName evidence="15">Cytochrome b561 bacterial/Ni-hydrogenase domain-containing protein</fullName>
    </recommendedName>
</protein>
<dbReference type="Gene3D" id="1.20.950.20">
    <property type="entry name" value="Transmembrane di-heme cytochromes, Chain C"/>
    <property type="match status" value="1"/>
</dbReference>
<evidence type="ECO:0000256" key="6">
    <source>
        <dbReference type="ARBA" id="ARBA00022692"/>
    </source>
</evidence>
<keyword evidence="7" id="KW-0479">Metal-binding</keyword>
<feature type="domain" description="Cytochrome b561 bacterial/Ni-hydrogenase" evidence="15">
    <location>
        <begin position="15"/>
        <end position="190"/>
    </location>
</feature>
<evidence type="ECO:0000256" key="9">
    <source>
        <dbReference type="ARBA" id="ARBA00022989"/>
    </source>
</evidence>
<evidence type="ECO:0000256" key="3">
    <source>
        <dbReference type="ARBA" id="ARBA00022448"/>
    </source>
</evidence>
<dbReference type="PANTHER" id="PTHR30529">
    <property type="entry name" value="CYTOCHROME B561"/>
    <property type="match status" value="1"/>
</dbReference>
<comment type="cofactor">
    <cofactor evidence="1">
        <name>heme b</name>
        <dbReference type="ChEBI" id="CHEBI:60344"/>
    </cofactor>
</comment>
<reference evidence="17" key="1">
    <citation type="submission" date="2018-05" db="EMBL/GenBank/DDBJ databases">
        <authorList>
            <person name="Li X."/>
        </authorList>
    </citation>
    <scope>NUCLEOTIDE SEQUENCE [LARGE SCALE GENOMIC DNA]</scope>
    <source>
        <strain evidence="17">YIM 73061</strain>
    </source>
</reference>
<dbReference type="AlphaFoldDB" id="A0A328ASU9"/>
<evidence type="ECO:0000259" key="15">
    <source>
        <dbReference type="Pfam" id="PF01292"/>
    </source>
</evidence>
<proteinExistence type="inferred from homology"/>
<dbReference type="Pfam" id="PF01292">
    <property type="entry name" value="Ni_hydr_CYTB"/>
    <property type="match status" value="1"/>
</dbReference>
<evidence type="ECO:0000256" key="7">
    <source>
        <dbReference type="ARBA" id="ARBA00022723"/>
    </source>
</evidence>
<evidence type="ECO:0000256" key="2">
    <source>
        <dbReference type="ARBA" id="ARBA00004651"/>
    </source>
</evidence>
<evidence type="ECO:0000256" key="10">
    <source>
        <dbReference type="ARBA" id="ARBA00023004"/>
    </source>
</evidence>
<evidence type="ECO:0000256" key="8">
    <source>
        <dbReference type="ARBA" id="ARBA00022982"/>
    </source>
</evidence>
<feature type="transmembrane region" description="Helical" evidence="14">
    <location>
        <begin position="16"/>
        <end position="38"/>
    </location>
</feature>
<keyword evidence="8" id="KW-0249">Electron transport</keyword>
<gene>
    <name evidence="16" type="ORF">DJ018_01925</name>
</gene>
<comment type="similarity">
    <text evidence="12">Belongs to the cytochrome b561 family.</text>
</comment>
<dbReference type="GO" id="GO:0020037">
    <property type="term" value="F:heme binding"/>
    <property type="evidence" value="ECO:0007669"/>
    <property type="project" value="TreeGrafter"/>
</dbReference>
<comment type="subcellular location">
    <subcellularLocation>
        <location evidence="2">Cell membrane</location>
        <topology evidence="2">Multi-pass membrane protein</topology>
    </subcellularLocation>
</comment>
<dbReference type="OrthoDB" id="1247465at2"/>